<feature type="domain" description="HTH cro/C1-type" evidence="1">
    <location>
        <begin position="7"/>
        <end position="61"/>
    </location>
</feature>
<protein>
    <submittedName>
        <fullName evidence="2">SOS-response repressor and protease LexA</fullName>
        <ecNumber evidence="2">3.4.21.88</ecNumber>
    </submittedName>
</protein>
<keyword evidence="2" id="KW-0645">Protease</keyword>
<accession>A0ABM5M7Q4</accession>
<dbReference type="InterPro" id="IPR001387">
    <property type="entry name" value="Cro/C1-type_HTH"/>
</dbReference>
<dbReference type="EC" id="3.4.21.88" evidence="2"/>
<dbReference type="Proteomes" id="UP000000490">
    <property type="component" value="Chromosome"/>
</dbReference>
<dbReference type="RefSeq" id="WP_013922073.1">
    <property type="nucleotide sequence ID" value="NC_015696.1"/>
</dbReference>
<evidence type="ECO:0000313" key="2">
    <source>
        <dbReference type="EMBL" id="AEI35220.1"/>
    </source>
</evidence>
<keyword evidence="2" id="KW-0378">Hydrolase</keyword>
<dbReference type="SMART" id="SM00530">
    <property type="entry name" value="HTH_XRE"/>
    <property type="match status" value="1"/>
</dbReference>
<dbReference type="PROSITE" id="PS50943">
    <property type="entry name" value="HTH_CROC1"/>
    <property type="match status" value="1"/>
</dbReference>
<dbReference type="Pfam" id="PF01381">
    <property type="entry name" value="HTH_3"/>
    <property type="match status" value="1"/>
</dbReference>
<dbReference type="InterPro" id="IPR010982">
    <property type="entry name" value="Lambda_DNA-bd_dom_sf"/>
</dbReference>
<dbReference type="EMBL" id="CP002872">
    <property type="protein sequence ID" value="AEI35220.1"/>
    <property type="molecule type" value="Genomic_DNA"/>
</dbReference>
<dbReference type="GO" id="GO:0006508">
    <property type="term" value="P:proteolysis"/>
    <property type="evidence" value="ECO:0007669"/>
    <property type="project" value="UniProtKB-KW"/>
</dbReference>
<evidence type="ECO:0000259" key="1">
    <source>
        <dbReference type="PROSITE" id="PS50943"/>
    </source>
</evidence>
<dbReference type="GO" id="GO:0004252">
    <property type="term" value="F:serine-type endopeptidase activity"/>
    <property type="evidence" value="ECO:0007669"/>
    <property type="project" value="UniProtKB-EC"/>
</dbReference>
<evidence type="ECO:0000313" key="3">
    <source>
        <dbReference type="Proteomes" id="UP000000490"/>
    </source>
</evidence>
<sequence>MITMNDVKSELARAGITQKEFSEMLGVSLTAIQKWFNGTSHPTMKRYTQILEVLGLDDNNNKINNQTAHKGIINNNVGGSNNSFGNTISGGNNAFGNNSNVNISESPIAKSNTAFLTIPVIKRDDVITLNDAHEIDAISLKAPSSIKDKCFAFKYNGTDMRRDSNSLLPEDYAKYSIEDNSLIVFDSSDNALNNLNNGDLVVCIADNKVNVRVLYNNGYETTLMPLNSIAQVKDTNQELNKNRIVGKVFLIRKDRWLND</sequence>
<gene>
    <name evidence="2" type="ordered locus">F7308_0292</name>
</gene>
<reference evidence="2" key="1">
    <citation type="submission" date="2011-05" db="EMBL/GenBank/DDBJ databases">
        <authorList>
            <person name="Kuske C.R."/>
            <person name="Challacombe J.F."/>
            <person name="Siddaramappa S."/>
            <person name="Petersen J.M."/>
            <person name="Bruce D.C."/>
        </authorList>
    </citation>
    <scope>NUCLEOTIDE SEQUENCE</scope>
    <source>
        <strain evidence="2">TX077308</strain>
    </source>
</reference>
<dbReference type="Gene3D" id="1.10.260.40">
    <property type="entry name" value="lambda repressor-like DNA-binding domains"/>
    <property type="match status" value="1"/>
</dbReference>
<dbReference type="Pfam" id="PF00717">
    <property type="entry name" value="Peptidase_S24"/>
    <property type="match status" value="1"/>
</dbReference>
<proteinExistence type="predicted"/>
<dbReference type="InterPro" id="IPR036286">
    <property type="entry name" value="LexA/Signal_pep-like_sf"/>
</dbReference>
<organism evidence="2 3">
    <name type="scientific">Francisella salina</name>
    <dbReference type="NCBI Taxonomy" id="573569"/>
    <lineage>
        <taxon>Bacteria</taxon>
        <taxon>Pseudomonadati</taxon>
        <taxon>Pseudomonadota</taxon>
        <taxon>Gammaproteobacteria</taxon>
        <taxon>Thiotrichales</taxon>
        <taxon>Francisellaceae</taxon>
        <taxon>Francisella</taxon>
    </lineage>
</organism>
<name>A0ABM5M7Q4_FRAST</name>
<dbReference type="SUPFAM" id="SSF47413">
    <property type="entry name" value="lambda repressor-like DNA-binding domains"/>
    <property type="match status" value="1"/>
</dbReference>
<keyword evidence="3" id="KW-1185">Reference proteome</keyword>
<dbReference type="CDD" id="cd00093">
    <property type="entry name" value="HTH_XRE"/>
    <property type="match status" value="1"/>
</dbReference>
<dbReference type="Gene3D" id="2.10.109.10">
    <property type="entry name" value="Umud Fragment, subunit A"/>
    <property type="match status" value="1"/>
</dbReference>
<dbReference type="InterPro" id="IPR015927">
    <property type="entry name" value="Peptidase_S24_S26A/B/C"/>
</dbReference>
<dbReference type="SUPFAM" id="SSF51306">
    <property type="entry name" value="LexA/Signal peptidase"/>
    <property type="match status" value="1"/>
</dbReference>